<keyword evidence="1" id="KW-0812">Transmembrane</keyword>
<organism evidence="2">
    <name type="scientific">marine sediment metagenome</name>
    <dbReference type="NCBI Taxonomy" id="412755"/>
    <lineage>
        <taxon>unclassified sequences</taxon>
        <taxon>metagenomes</taxon>
        <taxon>ecological metagenomes</taxon>
    </lineage>
</organism>
<feature type="transmembrane region" description="Helical" evidence="1">
    <location>
        <begin position="6"/>
        <end position="27"/>
    </location>
</feature>
<gene>
    <name evidence="2" type="ORF">S06H3_49014</name>
</gene>
<protein>
    <submittedName>
        <fullName evidence="2">Uncharacterized protein</fullName>
    </submittedName>
</protein>
<keyword evidence="1" id="KW-1133">Transmembrane helix</keyword>
<evidence type="ECO:0000313" key="2">
    <source>
        <dbReference type="EMBL" id="GAI32967.1"/>
    </source>
</evidence>
<accession>X1MMX8</accession>
<dbReference type="AlphaFoldDB" id="X1MMX8"/>
<reference evidence="2" key="1">
    <citation type="journal article" date="2014" name="Front. Microbiol.">
        <title>High frequency of phylogenetically diverse reductive dehalogenase-homologous genes in deep subseafloor sedimentary metagenomes.</title>
        <authorList>
            <person name="Kawai M."/>
            <person name="Futagami T."/>
            <person name="Toyoda A."/>
            <person name="Takaki Y."/>
            <person name="Nishi S."/>
            <person name="Hori S."/>
            <person name="Arai W."/>
            <person name="Tsubouchi T."/>
            <person name="Morono Y."/>
            <person name="Uchiyama I."/>
            <person name="Ito T."/>
            <person name="Fujiyama A."/>
            <person name="Inagaki F."/>
            <person name="Takami H."/>
        </authorList>
    </citation>
    <scope>NUCLEOTIDE SEQUENCE</scope>
    <source>
        <strain evidence="2">Expedition CK06-06</strain>
    </source>
</reference>
<evidence type="ECO:0000256" key="1">
    <source>
        <dbReference type="SAM" id="Phobius"/>
    </source>
</evidence>
<comment type="caution">
    <text evidence="2">The sequence shown here is derived from an EMBL/GenBank/DDBJ whole genome shotgun (WGS) entry which is preliminary data.</text>
</comment>
<keyword evidence="1" id="KW-0472">Membrane</keyword>
<proteinExistence type="predicted"/>
<sequence>MENKKIWLSLLFTIFIVVAGIAIFRIFNRPQPELNQPNQIETPIMNEINHPEINALILEIPVIGYEDGNQLSEYRGICECFADNNDFYILED</sequence>
<name>X1MMX8_9ZZZZ</name>
<dbReference type="EMBL" id="BARV01030916">
    <property type="protein sequence ID" value="GAI32967.1"/>
    <property type="molecule type" value="Genomic_DNA"/>
</dbReference>